<protein>
    <submittedName>
        <fullName evidence="2">Short subunit dehydrogenase-like uncharacterized protein</fullName>
    </submittedName>
</protein>
<dbReference type="InterPro" id="IPR036291">
    <property type="entry name" value="NAD(P)-bd_dom_sf"/>
</dbReference>
<name>A0ABS4QK50_9NOCA</name>
<gene>
    <name evidence="2" type="ORF">BJ987_004354</name>
</gene>
<organism evidence="2 3">
    <name type="scientific">Nocardia goodfellowii</name>
    <dbReference type="NCBI Taxonomy" id="882446"/>
    <lineage>
        <taxon>Bacteria</taxon>
        <taxon>Bacillati</taxon>
        <taxon>Actinomycetota</taxon>
        <taxon>Actinomycetes</taxon>
        <taxon>Mycobacteriales</taxon>
        <taxon>Nocardiaceae</taxon>
        <taxon>Nocardia</taxon>
    </lineage>
</organism>
<feature type="domain" description="Saccharopine dehydrogenase NADP binding" evidence="1">
    <location>
        <begin position="4"/>
        <end position="108"/>
    </location>
</feature>
<dbReference type="InterPro" id="IPR005097">
    <property type="entry name" value="Sacchrp_dh_NADP-bd"/>
</dbReference>
<dbReference type="SUPFAM" id="SSF51735">
    <property type="entry name" value="NAD(P)-binding Rossmann-fold domains"/>
    <property type="match status" value="1"/>
</dbReference>
<dbReference type="Gene3D" id="3.40.50.720">
    <property type="entry name" value="NAD(P)-binding Rossmann-like Domain"/>
    <property type="match status" value="1"/>
</dbReference>
<dbReference type="PANTHER" id="PTHR43781">
    <property type="entry name" value="SACCHAROPINE DEHYDROGENASE"/>
    <property type="match status" value="1"/>
</dbReference>
<sequence length="369" mass="37851">MPKVVLFGATGYTGRLTAEVLLARGADPVLAGRNPTALAKLAADLGGARTAVADVTDPTSVRALLDRGDVLVTTVGPFLRHGRPALDAAISARAHYIDSTGEGPFIRTVFERDEQARAAGVGLLTAFGFDYVPGNLAAGLALRAAPTAVRADIGYFMDNPGTSGGTRASMAGMLFESGFALRNGQVVTERTGAHLRSFEVAGATRTGVSIPGSEHFALTRSPPHLRAVDVFLGLPPLAAQGLRAGSRLTAVAAQLPPLKRVLDDVLARTVRGSTGGPSAGARSRARARVVAEARDDSGNTLARVTLEGGDPYDFTAAIMAWAAGTALDGGLSGTGALGPVDAFGLDALHAAVRDAGWTDHPATSGTERR</sequence>
<keyword evidence="3" id="KW-1185">Reference proteome</keyword>
<dbReference type="PANTHER" id="PTHR43781:SF1">
    <property type="entry name" value="SACCHAROPINE DEHYDROGENASE"/>
    <property type="match status" value="1"/>
</dbReference>
<proteinExistence type="predicted"/>
<comment type="caution">
    <text evidence="2">The sequence shown here is derived from an EMBL/GenBank/DDBJ whole genome shotgun (WGS) entry which is preliminary data.</text>
</comment>
<evidence type="ECO:0000259" key="1">
    <source>
        <dbReference type="Pfam" id="PF03435"/>
    </source>
</evidence>
<dbReference type="RefSeq" id="WP_209893108.1">
    <property type="nucleotide sequence ID" value="NZ_JAGGMR010000001.1"/>
</dbReference>
<evidence type="ECO:0000313" key="3">
    <source>
        <dbReference type="Proteomes" id="UP001519325"/>
    </source>
</evidence>
<dbReference type="EMBL" id="JAGGMR010000001">
    <property type="protein sequence ID" value="MBP2191453.1"/>
    <property type="molecule type" value="Genomic_DNA"/>
</dbReference>
<dbReference type="Pfam" id="PF03435">
    <property type="entry name" value="Sacchrp_dh_NADP"/>
    <property type="match status" value="1"/>
</dbReference>
<reference evidence="2 3" key="1">
    <citation type="submission" date="2021-03" db="EMBL/GenBank/DDBJ databases">
        <title>Sequencing the genomes of 1000 actinobacteria strains.</title>
        <authorList>
            <person name="Klenk H.-P."/>
        </authorList>
    </citation>
    <scope>NUCLEOTIDE SEQUENCE [LARGE SCALE GENOMIC DNA]</scope>
    <source>
        <strain evidence="2 3">DSM 45516</strain>
    </source>
</reference>
<accession>A0ABS4QK50</accession>
<dbReference type="Proteomes" id="UP001519325">
    <property type="component" value="Unassembled WGS sequence"/>
</dbReference>
<evidence type="ECO:0000313" key="2">
    <source>
        <dbReference type="EMBL" id="MBP2191453.1"/>
    </source>
</evidence>